<proteinExistence type="predicted"/>
<dbReference type="PANTHER" id="PTHR31589">
    <property type="entry name" value="PROTEIN, PUTATIVE (DUF239)-RELATED-RELATED"/>
    <property type="match status" value="1"/>
</dbReference>
<gene>
    <name evidence="2" type="ORF">KIW84_021397</name>
</gene>
<dbReference type="PANTHER" id="PTHR31589:SF223">
    <property type="entry name" value="PROTEIN, PUTATIVE (DUF239)-RELATED"/>
    <property type="match status" value="1"/>
</dbReference>
<dbReference type="Gramene" id="Psat02G0139700-T2">
    <property type="protein sequence ID" value="KAI5434543.1"/>
    <property type="gene ID" value="KIW84_021397"/>
</dbReference>
<evidence type="ECO:0000313" key="2">
    <source>
        <dbReference type="EMBL" id="KAI5434543.1"/>
    </source>
</evidence>
<sequence>MQSTLMEDLEIEKELKLINKAPVKTIYKYPSFRTSKKTSSTKAILGIQKDECPIGTVPIKRTTKDDLIRGKSYFNNGLIDHMHGNHYAEVISGYFPYYNGVHGTSSIYNVSVTNDQSSCSVMYVRNGPDSTNYIGMGWHVAPELYNDYAPHVYIVWTDLETKNWWLNMQDEMLGYFPASLFSDLNYAGEVGWGGRTSTSLSSPSPPMGSGVFPDNVYNHASYFTHVSFQINSTERLEPETYTVKTFNDKPDCFFAEYYGFLDEEFRYSLQFGGPGGNCGD</sequence>
<evidence type="ECO:0000259" key="1">
    <source>
        <dbReference type="PROSITE" id="PS52045"/>
    </source>
</evidence>
<evidence type="ECO:0000313" key="3">
    <source>
        <dbReference type="Proteomes" id="UP001058974"/>
    </source>
</evidence>
<dbReference type="EMBL" id="JAMSHJ010000002">
    <property type="protein sequence ID" value="KAI5434543.1"/>
    <property type="molecule type" value="Genomic_DNA"/>
</dbReference>
<keyword evidence="3" id="KW-1185">Reference proteome</keyword>
<dbReference type="Pfam" id="PF03080">
    <property type="entry name" value="Neprosin"/>
    <property type="match status" value="1"/>
</dbReference>
<dbReference type="Proteomes" id="UP001058974">
    <property type="component" value="Chromosome 2"/>
</dbReference>
<dbReference type="InterPro" id="IPR053168">
    <property type="entry name" value="Glutamic_endopeptidase"/>
</dbReference>
<dbReference type="AlphaFoldDB" id="A0A9D5B5C1"/>
<name>A0A9D5B5C1_PEA</name>
<dbReference type="InterPro" id="IPR004314">
    <property type="entry name" value="Neprosin"/>
</dbReference>
<accession>A0A9D5B5C1</accession>
<reference evidence="2 3" key="1">
    <citation type="journal article" date="2022" name="Nat. Genet.">
        <title>Improved pea reference genome and pan-genome highlight genomic features and evolutionary characteristics.</title>
        <authorList>
            <person name="Yang T."/>
            <person name="Liu R."/>
            <person name="Luo Y."/>
            <person name="Hu S."/>
            <person name="Wang D."/>
            <person name="Wang C."/>
            <person name="Pandey M.K."/>
            <person name="Ge S."/>
            <person name="Xu Q."/>
            <person name="Li N."/>
            <person name="Li G."/>
            <person name="Huang Y."/>
            <person name="Saxena R.K."/>
            <person name="Ji Y."/>
            <person name="Li M."/>
            <person name="Yan X."/>
            <person name="He Y."/>
            <person name="Liu Y."/>
            <person name="Wang X."/>
            <person name="Xiang C."/>
            <person name="Varshney R.K."/>
            <person name="Ding H."/>
            <person name="Gao S."/>
            <person name="Zong X."/>
        </authorList>
    </citation>
    <scope>NUCLEOTIDE SEQUENCE [LARGE SCALE GENOMIC DNA]</scope>
    <source>
        <strain evidence="2 3">cv. Zhongwan 6</strain>
    </source>
</reference>
<comment type="caution">
    <text evidence="2">The sequence shown here is derived from an EMBL/GenBank/DDBJ whole genome shotgun (WGS) entry which is preliminary data.</text>
</comment>
<organism evidence="2 3">
    <name type="scientific">Pisum sativum</name>
    <name type="common">Garden pea</name>
    <name type="synonym">Lathyrus oleraceus</name>
    <dbReference type="NCBI Taxonomy" id="3888"/>
    <lineage>
        <taxon>Eukaryota</taxon>
        <taxon>Viridiplantae</taxon>
        <taxon>Streptophyta</taxon>
        <taxon>Embryophyta</taxon>
        <taxon>Tracheophyta</taxon>
        <taxon>Spermatophyta</taxon>
        <taxon>Magnoliopsida</taxon>
        <taxon>eudicotyledons</taxon>
        <taxon>Gunneridae</taxon>
        <taxon>Pentapetalae</taxon>
        <taxon>rosids</taxon>
        <taxon>fabids</taxon>
        <taxon>Fabales</taxon>
        <taxon>Fabaceae</taxon>
        <taxon>Papilionoideae</taxon>
        <taxon>50 kb inversion clade</taxon>
        <taxon>NPAAA clade</taxon>
        <taxon>Hologalegina</taxon>
        <taxon>IRL clade</taxon>
        <taxon>Fabeae</taxon>
        <taxon>Lathyrus</taxon>
    </lineage>
</organism>
<feature type="domain" description="Neprosin PEP catalytic" evidence="1">
    <location>
        <begin position="35"/>
        <end position="279"/>
    </location>
</feature>
<protein>
    <recommendedName>
        <fullName evidence="1">Neprosin PEP catalytic domain-containing protein</fullName>
    </recommendedName>
</protein>
<dbReference type="PROSITE" id="PS52045">
    <property type="entry name" value="NEPROSIN_PEP_CD"/>
    <property type="match status" value="1"/>
</dbReference>